<feature type="transmembrane region" description="Helical" evidence="1">
    <location>
        <begin position="146"/>
        <end position="167"/>
    </location>
</feature>
<evidence type="ECO:0000313" key="3">
    <source>
        <dbReference type="Proteomes" id="UP000594001"/>
    </source>
</evidence>
<evidence type="ECO:0000256" key="1">
    <source>
        <dbReference type="SAM" id="Phobius"/>
    </source>
</evidence>
<keyword evidence="3" id="KW-1185">Reference proteome</keyword>
<dbReference type="RefSeq" id="WP_350331685.1">
    <property type="nucleotide sequence ID" value="NZ_CP054719.1"/>
</dbReference>
<keyword evidence="1" id="KW-0812">Transmembrane</keyword>
<evidence type="ECO:0000313" key="2">
    <source>
        <dbReference type="EMBL" id="QOL20130.1"/>
    </source>
</evidence>
<feature type="transmembrane region" description="Helical" evidence="1">
    <location>
        <begin position="33"/>
        <end position="53"/>
    </location>
</feature>
<protein>
    <submittedName>
        <fullName evidence="2">Uncharacterized protein</fullName>
    </submittedName>
</protein>
<proteinExistence type="predicted"/>
<organism evidence="2 3">
    <name type="scientific">Candidatus Bodocaedibacter vickermanii</name>
    <dbReference type="NCBI Taxonomy" id="2741701"/>
    <lineage>
        <taxon>Bacteria</taxon>
        <taxon>Pseudomonadati</taxon>
        <taxon>Pseudomonadota</taxon>
        <taxon>Alphaproteobacteria</taxon>
        <taxon>Holosporales</taxon>
        <taxon>Candidatus Paracaedibacteraceae</taxon>
        <taxon>Candidatus Bodocaedibacter</taxon>
    </lineage>
</organism>
<accession>A0A7L9RU34</accession>
<dbReference type="EMBL" id="CP054719">
    <property type="protein sequence ID" value="QOL20130.1"/>
    <property type="molecule type" value="Genomic_DNA"/>
</dbReference>
<dbReference type="Proteomes" id="UP000594001">
    <property type="component" value="Chromosome"/>
</dbReference>
<dbReference type="KEGG" id="pbal:CPBP_00911"/>
<gene>
    <name evidence="2" type="ORF">CPBP_00911</name>
</gene>
<dbReference type="AlphaFoldDB" id="A0A7L9RU34"/>
<name>A0A7L9RU34_9PROT</name>
<keyword evidence="1" id="KW-0472">Membrane</keyword>
<feature type="transmembrane region" description="Helical" evidence="1">
    <location>
        <begin position="174"/>
        <end position="198"/>
    </location>
</feature>
<reference evidence="2 3" key="1">
    <citation type="submission" date="2020-06" db="EMBL/GenBank/DDBJ databases">
        <title>The endosymbiont of the kinetoplastid Bodo saltans is a Paracaedibacter-like alpha-proteobacterium possessing a putative toxin-antitoxin system.</title>
        <authorList>
            <person name="Midha S."/>
            <person name="Rigden D.J."/>
            <person name="Siozios S."/>
            <person name="Hurst G.D.D."/>
            <person name="Jackson A.P."/>
        </authorList>
    </citation>
    <scope>NUCLEOTIDE SEQUENCE [LARGE SCALE GENOMIC DNA]</scope>
    <source>
        <strain evidence="2">Lake Konstanz</strain>
    </source>
</reference>
<feature type="transmembrane region" description="Helical" evidence="1">
    <location>
        <begin position="90"/>
        <end position="112"/>
    </location>
</feature>
<sequence length="208" mass="23902">MQFSILGVPFKCTKDMFTWEKAKWSLFVYWAQLWRGVLLLSGALLLLVGIFFLPGVINSNELSALYQGVDPSIMFLVPVVYASQYWYQHLLVLGIVLWSLWCVGLILGMIYFQYYTLFKKNYQTLSRQLNKFEIRSLWSWGFWKPFIFITVFGLLAGGVVRALFWVMDIQQGGVALISLIIGVVLFHIFLHGGTWGFAPVSKQHPATK</sequence>
<keyword evidence="1" id="KW-1133">Transmembrane helix</keyword>